<evidence type="ECO:0000313" key="5">
    <source>
        <dbReference type="Proteomes" id="UP000199213"/>
    </source>
</evidence>
<proteinExistence type="predicted"/>
<dbReference type="Gene3D" id="3.40.50.720">
    <property type="entry name" value="NAD(P)-binding Rossmann-like Domain"/>
    <property type="match status" value="1"/>
</dbReference>
<evidence type="ECO:0000313" key="4">
    <source>
        <dbReference type="EMBL" id="SDK32586.1"/>
    </source>
</evidence>
<dbReference type="InterPro" id="IPR018931">
    <property type="entry name" value="DUF2520"/>
</dbReference>
<feature type="domain" description="DUF2520" evidence="3">
    <location>
        <begin position="166"/>
        <end position="292"/>
    </location>
</feature>
<dbReference type="Pfam" id="PF10728">
    <property type="entry name" value="DUF2520"/>
    <property type="match status" value="1"/>
</dbReference>
<dbReference type="Gene3D" id="1.10.1040.20">
    <property type="entry name" value="ProC-like, C-terminal domain"/>
    <property type="match status" value="1"/>
</dbReference>
<dbReference type="EMBL" id="FNFM01000006">
    <property type="protein sequence ID" value="SDK32586.1"/>
    <property type="molecule type" value="Genomic_DNA"/>
</dbReference>
<dbReference type="SUPFAM" id="SSF48179">
    <property type="entry name" value="6-phosphogluconate dehydrogenase C-terminal domain-like"/>
    <property type="match status" value="1"/>
</dbReference>
<evidence type="ECO:0000259" key="2">
    <source>
        <dbReference type="Pfam" id="PF10727"/>
    </source>
</evidence>
<evidence type="ECO:0000259" key="3">
    <source>
        <dbReference type="Pfam" id="PF10728"/>
    </source>
</evidence>
<sequence>MSTDRHGVRGPGADPDSPRSAAETRPRPRLRVGVISAGRVGSVLGAALHRAGHEVGAVAAVSDAALNRVSSLLPEAPVRPPDEVARQADLVLLAVPDDALGGLVRGLVRAEALRSGQIVVHTSGAHGVAVLEPAVSAGALPVALHPAMTFTGRPEDLERLAAATVAVTARQDDAAGFSVGAALAVELGAEPVRIAEESRKLYHAALTHGSNHLITLVNESAQLLRASGVESPDRVLAPILSAALDNSLRYGDRAITGPVSRGDAGTVRDHLDVLGESAPDVLSGYVQLAKRTAERAVSSGMLRADDAVGVNEVLDGGR</sequence>
<dbReference type="SUPFAM" id="SSF51735">
    <property type="entry name" value="NAD(P)-binding Rossmann-fold domains"/>
    <property type="match status" value="1"/>
</dbReference>
<evidence type="ECO:0000256" key="1">
    <source>
        <dbReference type="SAM" id="MobiDB-lite"/>
    </source>
</evidence>
<dbReference type="InterPro" id="IPR008927">
    <property type="entry name" value="6-PGluconate_DH-like_C_sf"/>
</dbReference>
<dbReference type="PANTHER" id="PTHR40459:SF1">
    <property type="entry name" value="CONSERVED HYPOTHETICAL ALANINE AND LEUCINE RICH PROTEIN"/>
    <property type="match status" value="1"/>
</dbReference>
<dbReference type="RefSeq" id="WP_245694102.1">
    <property type="nucleotide sequence ID" value="NZ_FNFM01000006.1"/>
</dbReference>
<name>A0A1G9AZ16_ACTMZ</name>
<reference evidence="5" key="1">
    <citation type="submission" date="2016-10" db="EMBL/GenBank/DDBJ databases">
        <authorList>
            <person name="Varghese N."/>
            <person name="Submissions S."/>
        </authorList>
    </citation>
    <scope>NUCLEOTIDE SEQUENCE [LARGE SCALE GENOMIC DNA]</scope>
    <source>
        <strain evidence="5">DSM 45460</strain>
    </source>
</reference>
<organism evidence="4 5">
    <name type="scientific">Actinopolyspora mzabensis</name>
    <dbReference type="NCBI Taxonomy" id="995066"/>
    <lineage>
        <taxon>Bacteria</taxon>
        <taxon>Bacillati</taxon>
        <taxon>Actinomycetota</taxon>
        <taxon>Actinomycetes</taxon>
        <taxon>Actinopolysporales</taxon>
        <taxon>Actinopolysporaceae</taxon>
        <taxon>Actinopolyspora</taxon>
    </lineage>
</organism>
<feature type="domain" description="Putative oxidoreductase/dehydrogenase Rossmann-like" evidence="2">
    <location>
        <begin position="20"/>
        <end position="146"/>
    </location>
</feature>
<dbReference type="AlphaFoldDB" id="A0A1G9AZ16"/>
<dbReference type="InterPro" id="IPR036291">
    <property type="entry name" value="NAD(P)-bd_dom_sf"/>
</dbReference>
<protein>
    <submittedName>
        <fullName evidence="4">Predicted oxidoreductase, contains short-chain dehydrogenase (SDR) and DUF2520 domains</fullName>
    </submittedName>
</protein>
<dbReference type="Proteomes" id="UP000199213">
    <property type="component" value="Unassembled WGS sequence"/>
</dbReference>
<dbReference type="InterPro" id="IPR019665">
    <property type="entry name" value="OxRdtase/DH_put_Rossmann_dom"/>
</dbReference>
<dbReference type="InterPro" id="IPR037108">
    <property type="entry name" value="TM1727-like_C_sf"/>
</dbReference>
<dbReference type="PANTHER" id="PTHR40459">
    <property type="entry name" value="CONSERVED HYPOTHETICAL ALANINE AND LEUCINE RICH PROTEIN"/>
    <property type="match status" value="1"/>
</dbReference>
<gene>
    <name evidence="4" type="ORF">SAMN04487820_106337</name>
</gene>
<keyword evidence="5" id="KW-1185">Reference proteome</keyword>
<feature type="region of interest" description="Disordered" evidence="1">
    <location>
        <begin position="1"/>
        <end position="29"/>
    </location>
</feature>
<dbReference type="Pfam" id="PF10727">
    <property type="entry name" value="Rossmann-like"/>
    <property type="match status" value="1"/>
</dbReference>
<accession>A0A1G9AZ16</accession>